<evidence type="ECO:0000313" key="5">
    <source>
        <dbReference type="EMBL" id="GMI23584.1"/>
    </source>
</evidence>
<keyword evidence="6" id="KW-1185">Reference proteome</keyword>
<feature type="domain" description="EF-hand" evidence="4">
    <location>
        <begin position="351"/>
        <end position="377"/>
    </location>
</feature>
<dbReference type="InterPro" id="IPR002048">
    <property type="entry name" value="EF_hand_dom"/>
</dbReference>
<feature type="domain" description="EF-hand" evidence="4">
    <location>
        <begin position="66"/>
        <end position="94"/>
    </location>
</feature>
<dbReference type="Pfam" id="PF13499">
    <property type="entry name" value="EF-hand_7"/>
    <property type="match status" value="1"/>
</dbReference>
<proteinExistence type="predicted"/>
<feature type="domain" description="EF-hand" evidence="4">
    <location>
        <begin position="16"/>
        <end position="51"/>
    </location>
</feature>
<accession>A0ABQ6MC82</accession>
<sequence>MPPRRASLFAATPKLQRRLQVRKIFDSIDHDGSGTVSQQELQDALSTDATLSEFISRKHPGASSGDLFNEIDSNHDGSIAWNEFLTFVNTLETSPDLNLDEDFDKFFRQSRTQSVEAGGGIQSLAESQEVTESYLSDVCAEIEIADGSIFVDYMDAHDTRVDLEPENKIVVGVGTTDCEQVARDHIKKRALDEKWLSTVTKEVRKAVVYACKRSIDTMSEARSEVDGKYRTVGERVLGNENEFLRAVESWLEEKELKELQMEEDKETEAAKKGEEKDKGENPPPPSDFSTEEILEFLKNRSPVSVATLNAELNALKMELQQHKLREKERKARVDAANGVGEEKQGEEKSNFAKVDADGDGRINRDEWRSWADAEIKFMKDANEERAAIIVENRRLRTALTNPSESQKEDRLRAQDQELAVLQEQIVSAQLLNENLQAELKIARLGR</sequence>
<dbReference type="Gene3D" id="1.10.238.10">
    <property type="entry name" value="EF-hand"/>
    <property type="match status" value="1"/>
</dbReference>
<evidence type="ECO:0000256" key="3">
    <source>
        <dbReference type="SAM" id="MobiDB-lite"/>
    </source>
</evidence>
<organism evidence="5 6">
    <name type="scientific">Tetraparma gracilis</name>
    <dbReference type="NCBI Taxonomy" id="2962635"/>
    <lineage>
        <taxon>Eukaryota</taxon>
        <taxon>Sar</taxon>
        <taxon>Stramenopiles</taxon>
        <taxon>Ochrophyta</taxon>
        <taxon>Bolidophyceae</taxon>
        <taxon>Parmales</taxon>
        <taxon>Triparmaceae</taxon>
        <taxon>Tetraparma</taxon>
    </lineage>
</organism>
<dbReference type="PROSITE" id="PS00018">
    <property type="entry name" value="EF_HAND_1"/>
    <property type="match status" value="3"/>
</dbReference>
<feature type="coiled-coil region" evidence="2">
    <location>
        <begin position="404"/>
        <end position="438"/>
    </location>
</feature>
<evidence type="ECO:0000313" key="6">
    <source>
        <dbReference type="Proteomes" id="UP001165060"/>
    </source>
</evidence>
<keyword evidence="2" id="KW-0175">Coiled coil</keyword>
<dbReference type="CDD" id="cd00051">
    <property type="entry name" value="EFh"/>
    <property type="match status" value="1"/>
</dbReference>
<dbReference type="SUPFAM" id="SSF47473">
    <property type="entry name" value="EF-hand"/>
    <property type="match status" value="1"/>
</dbReference>
<protein>
    <recommendedName>
        <fullName evidence="4">EF-hand domain-containing protein</fullName>
    </recommendedName>
</protein>
<dbReference type="SMART" id="SM00054">
    <property type="entry name" value="EFh"/>
    <property type="match status" value="3"/>
</dbReference>
<dbReference type="EMBL" id="BRYB01000131">
    <property type="protein sequence ID" value="GMI23584.1"/>
    <property type="molecule type" value="Genomic_DNA"/>
</dbReference>
<keyword evidence="1" id="KW-0106">Calcium</keyword>
<feature type="compositionally biased region" description="Basic and acidic residues" evidence="3">
    <location>
        <begin position="257"/>
        <end position="280"/>
    </location>
</feature>
<reference evidence="5 6" key="1">
    <citation type="journal article" date="2023" name="Commun. Biol.">
        <title>Genome analysis of Parmales, the sister group of diatoms, reveals the evolutionary specialization of diatoms from phago-mixotrophs to photoautotrophs.</title>
        <authorList>
            <person name="Ban H."/>
            <person name="Sato S."/>
            <person name="Yoshikawa S."/>
            <person name="Yamada K."/>
            <person name="Nakamura Y."/>
            <person name="Ichinomiya M."/>
            <person name="Sato N."/>
            <person name="Blanc-Mathieu R."/>
            <person name="Endo H."/>
            <person name="Kuwata A."/>
            <person name="Ogata H."/>
        </authorList>
    </citation>
    <scope>NUCLEOTIDE SEQUENCE [LARGE SCALE GENOMIC DNA]</scope>
</reference>
<name>A0ABQ6MC82_9STRA</name>
<gene>
    <name evidence="5" type="ORF">TeGR_g11299</name>
</gene>
<evidence type="ECO:0000256" key="1">
    <source>
        <dbReference type="ARBA" id="ARBA00022837"/>
    </source>
</evidence>
<comment type="caution">
    <text evidence="5">The sequence shown here is derived from an EMBL/GenBank/DDBJ whole genome shotgun (WGS) entry which is preliminary data.</text>
</comment>
<feature type="region of interest" description="Disordered" evidence="3">
    <location>
        <begin position="257"/>
        <end position="289"/>
    </location>
</feature>
<dbReference type="Pfam" id="PF13202">
    <property type="entry name" value="EF-hand_5"/>
    <property type="match status" value="1"/>
</dbReference>
<evidence type="ECO:0000256" key="2">
    <source>
        <dbReference type="SAM" id="Coils"/>
    </source>
</evidence>
<dbReference type="InterPro" id="IPR018247">
    <property type="entry name" value="EF_Hand_1_Ca_BS"/>
</dbReference>
<evidence type="ECO:0000259" key="4">
    <source>
        <dbReference type="PROSITE" id="PS50222"/>
    </source>
</evidence>
<dbReference type="Proteomes" id="UP001165060">
    <property type="component" value="Unassembled WGS sequence"/>
</dbReference>
<dbReference type="InterPro" id="IPR011992">
    <property type="entry name" value="EF-hand-dom_pair"/>
</dbReference>
<dbReference type="PROSITE" id="PS50222">
    <property type="entry name" value="EF_HAND_2"/>
    <property type="match status" value="3"/>
</dbReference>